<dbReference type="RefSeq" id="WP_200355155.1">
    <property type="nucleotide sequence ID" value="NZ_JAENIL010000013.1"/>
</dbReference>
<organism evidence="5 6">
    <name type="scientific">Pelagicoccus mobilis</name>
    <dbReference type="NCBI Taxonomy" id="415221"/>
    <lineage>
        <taxon>Bacteria</taxon>
        <taxon>Pseudomonadati</taxon>
        <taxon>Verrucomicrobiota</taxon>
        <taxon>Opitutia</taxon>
        <taxon>Puniceicoccales</taxon>
        <taxon>Pelagicoccaceae</taxon>
        <taxon>Pelagicoccus</taxon>
    </lineage>
</organism>
<proteinExistence type="predicted"/>
<accession>A0A934RZZ0</accession>
<dbReference type="Proteomes" id="UP000617628">
    <property type="component" value="Unassembled WGS sequence"/>
</dbReference>
<keyword evidence="5" id="KW-0675">Receptor</keyword>
<feature type="domain" description="Outer membrane protein beta-barrel" evidence="4">
    <location>
        <begin position="433"/>
        <end position="701"/>
    </location>
</feature>
<evidence type="ECO:0000256" key="1">
    <source>
        <dbReference type="ARBA" id="ARBA00004442"/>
    </source>
</evidence>
<evidence type="ECO:0000256" key="3">
    <source>
        <dbReference type="ARBA" id="ARBA00023237"/>
    </source>
</evidence>
<keyword evidence="3" id="KW-0998">Cell outer membrane</keyword>
<dbReference type="EMBL" id="JAENIL010000013">
    <property type="protein sequence ID" value="MBK1876939.1"/>
    <property type="molecule type" value="Genomic_DNA"/>
</dbReference>
<gene>
    <name evidence="5" type="ORF">JIN87_08675</name>
</gene>
<dbReference type="Pfam" id="PF14905">
    <property type="entry name" value="OMP_b-brl_3"/>
    <property type="match status" value="1"/>
</dbReference>
<dbReference type="SUPFAM" id="SSF56935">
    <property type="entry name" value="Porins"/>
    <property type="match status" value="1"/>
</dbReference>
<evidence type="ECO:0000313" key="5">
    <source>
        <dbReference type="EMBL" id="MBK1876939.1"/>
    </source>
</evidence>
<evidence type="ECO:0000259" key="4">
    <source>
        <dbReference type="Pfam" id="PF14905"/>
    </source>
</evidence>
<protein>
    <submittedName>
        <fullName evidence="5">TonB-dependent receptor</fullName>
    </submittedName>
</protein>
<dbReference type="PANTHER" id="PTHR40980">
    <property type="entry name" value="PLUG DOMAIN-CONTAINING PROTEIN"/>
    <property type="match status" value="1"/>
</dbReference>
<dbReference type="InterPro" id="IPR036942">
    <property type="entry name" value="Beta-barrel_TonB_sf"/>
</dbReference>
<dbReference type="InterPro" id="IPR041700">
    <property type="entry name" value="OMP_b-brl_3"/>
</dbReference>
<comment type="subcellular location">
    <subcellularLocation>
        <location evidence="1">Cell outer membrane</location>
    </subcellularLocation>
</comment>
<dbReference type="PANTHER" id="PTHR40980:SF4">
    <property type="entry name" value="TONB-DEPENDENT RECEPTOR-LIKE BETA-BARREL DOMAIN-CONTAINING PROTEIN"/>
    <property type="match status" value="1"/>
</dbReference>
<comment type="caution">
    <text evidence="5">The sequence shown here is derived from an EMBL/GenBank/DDBJ whole genome shotgun (WGS) entry which is preliminary data.</text>
</comment>
<keyword evidence="6" id="KW-1185">Reference proteome</keyword>
<dbReference type="Gene3D" id="2.40.170.20">
    <property type="entry name" value="TonB-dependent receptor, beta-barrel domain"/>
    <property type="match status" value="1"/>
</dbReference>
<dbReference type="GO" id="GO:0009279">
    <property type="term" value="C:cell outer membrane"/>
    <property type="evidence" value="ECO:0007669"/>
    <property type="project" value="UniProtKB-SubCell"/>
</dbReference>
<evidence type="ECO:0000313" key="6">
    <source>
        <dbReference type="Proteomes" id="UP000617628"/>
    </source>
</evidence>
<sequence length="786" mass="90040">MRYTFRIPTFLLTAPLLPFLSGQDTQPAEPAESEAIISDREKVELVEDSNVSEAISRRPDLKFNNVTIDGEKANGSLSELPSEAVDSLEVLRAITPDLDADARGGSLNVESKPIFLLENSVTKMEAELDFDEEGDSWGEEFLISTSRAQGDFGYRLSLALDHSESYDENLFTDWEQDPETGLFAPEVLGYDTYHGERQEISFKSRVDYRISDSLYTFARLDYVERERDDYRPRVAYRFDQGEYTEQTENSGQSLGAKVERELLDFDAESENLFWQLGTVYEGDRLHIDAKLSIETNSYFEPNWFIIEFDHNDADLSYRWDDPSFIEVNGDTENPADFDFDELLDERWNSDQDDLIATLNLKRTFQTEHYRGFFKSGLKYRARDKEQSSDSLLFSSFDGDFNVGDVGVPGGQTRHFDRTYDLGIVPDADRSRSFYNDYRSEFPLDIRRTREKSDGNSFQVSEDVSSGYAMLSAEWGAFRSIVGGRVEQTEISYQANEVVIDEEGDYLETVPRSGDRSYSDFFPSFHLRYFLNERTTLIGAWTKSIKRPGYGSVVPYRRINYGNQSIEEGSPDLEPTLFDNLDFSLDYELSSNSTLSLELFNRDISDLVYWENTIIDGGTFDGFELGRNRNGPSATRTGVNIIWNQSLQEWGQSLEGFSINVKASSIDSESDYPNRPDDSLPTVHDSDFSIQVSATYDKGKTFAQLLFKERDDYLTSVDDQSWRDRYEKGRDVLDFSATYQVQSNTRLFFEAENLLASPRQSYIGDFSRPVRYGVSLREYSAGVKMNF</sequence>
<reference evidence="5" key="1">
    <citation type="submission" date="2021-01" db="EMBL/GenBank/DDBJ databases">
        <title>Modified the classification status of verrucomicrobia.</title>
        <authorList>
            <person name="Feng X."/>
        </authorList>
    </citation>
    <scope>NUCLEOTIDE SEQUENCE</scope>
    <source>
        <strain evidence="5">KCTC 13126</strain>
    </source>
</reference>
<keyword evidence="2" id="KW-0472">Membrane</keyword>
<evidence type="ECO:0000256" key="2">
    <source>
        <dbReference type="ARBA" id="ARBA00023136"/>
    </source>
</evidence>
<name>A0A934RZZ0_9BACT</name>
<dbReference type="AlphaFoldDB" id="A0A934RZZ0"/>